<protein>
    <submittedName>
        <fullName evidence="3">MFS transporter</fullName>
    </submittedName>
</protein>
<dbReference type="Gene3D" id="1.20.1250.20">
    <property type="entry name" value="MFS general substrate transporter like domains"/>
    <property type="match status" value="1"/>
</dbReference>
<feature type="transmembrane region" description="Helical" evidence="2">
    <location>
        <begin position="402"/>
        <end position="421"/>
    </location>
</feature>
<sequence>MTDQKIQNRELAGYFSYAVGQCLSFGLVGSFILYFYTDILGISPAAAGAIFLVARIWDAINDPLIAGYMDTLNFKRGKFTPYMLFVPFLIAGVTALSFIGMDLPMATKVAYAAVTYIAWGMIYTLSDVPFWTMSSVMSQEPQERAKAVTVAMLGVNIGIGGASIIFPKLTELFAATSSTKGYMEGAICLMLIALPLMVIGASQMKERVRPNPDDKITIRDSFRVLRSNKPLAYVLGSFFCNVFFNLATGLYIFFFTYNMGDAGLLSVMGTIGVATSMACMLVPVLTKRFRKRDLFLMLTMLEIALRVGFYTTGYDNLMLVFGFLALIHAANVITNPLISAMLSETIEYAELKSGRRCAAIAFSGQTFTGKLAWAIAGGISGSLLIWLGYQPNMAQTQATMDGLFICISLVPIVGSVMRVIIMTRYNFTEDKHAKVRHALLKWRSTNAI</sequence>
<keyword evidence="2" id="KW-0812">Transmembrane</keyword>
<dbReference type="PANTHER" id="PTHR11328:SF43">
    <property type="entry name" value="SULFOQUINOVOSE IMPORTER-RELATED"/>
    <property type="match status" value="1"/>
</dbReference>
<feature type="transmembrane region" description="Helical" evidence="2">
    <location>
        <begin position="147"/>
        <end position="169"/>
    </location>
</feature>
<name>A0ABS4B7Z5_9GAMM</name>
<feature type="transmembrane region" description="Helical" evidence="2">
    <location>
        <begin position="109"/>
        <end position="126"/>
    </location>
</feature>
<dbReference type="EMBL" id="JAGIQF010000007">
    <property type="protein sequence ID" value="MBP0603613.1"/>
    <property type="molecule type" value="Genomic_DNA"/>
</dbReference>
<dbReference type="Proteomes" id="UP000666661">
    <property type="component" value="Unassembled WGS sequence"/>
</dbReference>
<feature type="transmembrane region" description="Helical" evidence="2">
    <location>
        <begin position="81"/>
        <end position="103"/>
    </location>
</feature>
<evidence type="ECO:0000256" key="1">
    <source>
        <dbReference type="ARBA" id="ARBA00009617"/>
    </source>
</evidence>
<feature type="transmembrane region" description="Helical" evidence="2">
    <location>
        <begin position="12"/>
        <end position="36"/>
    </location>
</feature>
<dbReference type="RefSeq" id="WP_209794321.1">
    <property type="nucleotide sequence ID" value="NZ_JAGIQF010000007.1"/>
</dbReference>
<dbReference type="CDD" id="cd17332">
    <property type="entry name" value="MFS_MelB_like"/>
    <property type="match status" value="1"/>
</dbReference>
<accession>A0ABS4B7Z5</accession>
<proteinExistence type="inferred from homology"/>
<feature type="transmembrane region" description="Helical" evidence="2">
    <location>
        <begin position="317"/>
        <end position="338"/>
    </location>
</feature>
<feature type="transmembrane region" description="Helical" evidence="2">
    <location>
        <begin position="181"/>
        <end position="201"/>
    </location>
</feature>
<feature type="transmembrane region" description="Helical" evidence="2">
    <location>
        <begin position="262"/>
        <end position="282"/>
    </location>
</feature>
<dbReference type="InterPro" id="IPR039672">
    <property type="entry name" value="MFS_2"/>
</dbReference>
<dbReference type="NCBIfam" id="TIGR00792">
    <property type="entry name" value="gph"/>
    <property type="match status" value="1"/>
</dbReference>
<feature type="transmembrane region" description="Helical" evidence="2">
    <location>
        <begin position="42"/>
        <end position="60"/>
    </location>
</feature>
<feature type="transmembrane region" description="Helical" evidence="2">
    <location>
        <begin position="371"/>
        <end position="390"/>
    </location>
</feature>
<evidence type="ECO:0000313" key="4">
    <source>
        <dbReference type="Proteomes" id="UP000666661"/>
    </source>
</evidence>
<organism evidence="3 4">
    <name type="scientific">Aeromonas sanarellii</name>
    <dbReference type="NCBI Taxonomy" id="633415"/>
    <lineage>
        <taxon>Bacteria</taxon>
        <taxon>Pseudomonadati</taxon>
        <taxon>Pseudomonadota</taxon>
        <taxon>Gammaproteobacteria</taxon>
        <taxon>Aeromonadales</taxon>
        <taxon>Aeromonadaceae</taxon>
        <taxon>Aeromonas</taxon>
    </lineage>
</organism>
<gene>
    <name evidence="3" type="ORF">J8I01_13985</name>
</gene>
<dbReference type="PANTHER" id="PTHR11328">
    <property type="entry name" value="MAJOR FACILITATOR SUPERFAMILY DOMAIN-CONTAINING PROTEIN"/>
    <property type="match status" value="1"/>
</dbReference>
<evidence type="ECO:0000313" key="3">
    <source>
        <dbReference type="EMBL" id="MBP0603613.1"/>
    </source>
</evidence>
<evidence type="ECO:0000256" key="2">
    <source>
        <dbReference type="SAM" id="Phobius"/>
    </source>
</evidence>
<dbReference type="SUPFAM" id="SSF103473">
    <property type="entry name" value="MFS general substrate transporter"/>
    <property type="match status" value="1"/>
</dbReference>
<feature type="transmembrane region" description="Helical" evidence="2">
    <location>
        <begin position="231"/>
        <end position="256"/>
    </location>
</feature>
<keyword evidence="4" id="KW-1185">Reference proteome</keyword>
<dbReference type="InterPro" id="IPR036259">
    <property type="entry name" value="MFS_trans_sf"/>
</dbReference>
<keyword evidence="2" id="KW-0472">Membrane</keyword>
<dbReference type="Pfam" id="PF13347">
    <property type="entry name" value="MFS_2"/>
    <property type="match status" value="1"/>
</dbReference>
<keyword evidence="2" id="KW-1133">Transmembrane helix</keyword>
<dbReference type="InterPro" id="IPR001927">
    <property type="entry name" value="Na/Gal_symport"/>
</dbReference>
<comment type="similarity">
    <text evidence="1">Belongs to the sodium:galactoside symporter (TC 2.A.2) family.</text>
</comment>
<reference evidence="3 4" key="1">
    <citation type="submission" date="2021-03" db="EMBL/GenBank/DDBJ databases">
        <title>Plant growth promoting bacteria isolated from wild legumes nodules and trapping Phaseolus vulgaris L. nodules in the center and southern Mexico.</title>
        <authorList>
            <person name="Estrada P."/>
        </authorList>
    </citation>
    <scope>NUCLEOTIDE SEQUENCE [LARGE SCALE GENOMIC DNA]</scope>
    <source>
        <strain evidence="3 4">MaGu-431</strain>
    </source>
</reference>
<comment type="caution">
    <text evidence="3">The sequence shown here is derived from an EMBL/GenBank/DDBJ whole genome shotgun (WGS) entry which is preliminary data.</text>
</comment>